<keyword evidence="1" id="KW-1185">Reference proteome</keyword>
<organism evidence="1 2">
    <name type="scientific">Steinernema glaseri</name>
    <dbReference type="NCBI Taxonomy" id="37863"/>
    <lineage>
        <taxon>Eukaryota</taxon>
        <taxon>Metazoa</taxon>
        <taxon>Ecdysozoa</taxon>
        <taxon>Nematoda</taxon>
        <taxon>Chromadorea</taxon>
        <taxon>Rhabditida</taxon>
        <taxon>Tylenchina</taxon>
        <taxon>Panagrolaimomorpha</taxon>
        <taxon>Strongyloidoidea</taxon>
        <taxon>Steinernematidae</taxon>
        <taxon>Steinernema</taxon>
    </lineage>
</organism>
<dbReference type="AlphaFoldDB" id="A0A1I8AS02"/>
<sequence>MSTSTHVGAILRAKPGIREIRSAIASVHAVSNPLSAAVTSNQLSEIFSPIFNLCVGYLTSFRCAKRQLMGTLQIIVHFDRKPFSKPENPEMALDELVPCTRNASCPIRKCPLSARPEQADHRPAAFRSATEMGDGENRSAGIVTLVLYGNCKDKETEVLEIQFYPNMHSFYSLFLSSTPVPHQCA</sequence>
<evidence type="ECO:0000313" key="2">
    <source>
        <dbReference type="WBParaSite" id="L893_g8465.t1"/>
    </source>
</evidence>
<dbReference type="Proteomes" id="UP000095287">
    <property type="component" value="Unplaced"/>
</dbReference>
<accession>A0A1I8AS02</accession>
<name>A0A1I8AS02_9BILA</name>
<proteinExistence type="predicted"/>
<dbReference type="WBParaSite" id="L893_g8465.t1">
    <property type="protein sequence ID" value="L893_g8465.t1"/>
    <property type="gene ID" value="L893_g8465"/>
</dbReference>
<reference evidence="2" key="1">
    <citation type="submission" date="2016-11" db="UniProtKB">
        <authorList>
            <consortium name="WormBaseParasite"/>
        </authorList>
    </citation>
    <scope>IDENTIFICATION</scope>
</reference>
<evidence type="ECO:0000313" key="1">
    <source>
        <dbReference type="Proteomes" id="UP000095287"/>
    </source>
</evidence>
<protein>
    <submittedName>
        <fullName evidence="2">Uncharacterized protein</fullName>
    </submittedName>
</protein>